<protein>
    <submittedName>
        <fullName evidence="2">Uncharacterized protein</fullName>
    </submittedName>
</protein>
<gene>
    <name evidence="2" type="ORF">LY89DRAFT_733743</name>
</gene>
<dbReference type="InParanoid" id="A0A194XAF0"/>
<dbReference type="KEGG" id="psco:LY89DRAFT_733743"/>
<evidence type="ECO:0000313" key="2">
    <source>
        <dbReference type="EMBL" id="KUJ16737.1"/>
    </source>
</evidence>
<accession>A0A194XAF0</accession>
<proteinExistence type="predicted"/>
<keyword evidence="3" id="KW-1185">Reference proteome</keyword>
<dbReference type="Proteomes" id="UP000070700">
    <property type="component" value="Unassembled WGS sequence"/>
</dbReference>
<organism evidence="2 3">
    <name type="scientific">Mollisia scopiformis</name>
    <name type="common">Conifer needle endophyte fungus</name>
    <name type="synonym">Phialocephala scopiformis</name>
    <dbReference type="NCBI Taxonomy" id="149040"/>
    <lineage>
        <taxon>Eukaryota</taxon>
        <taxon>Fungi</taxon>
        <taxon>Dikarya</taxon>
        <taxon>Ascomycota</taxon>
        <taxon>Pezizomycotina</taxon>
        <taxon>Leotiomycetes</taxon>
        <taxon>Helotiales</taxon>
        <taxon>Mollisiaceae</taxon>
        <taxon>Mollisia</taxon>
    </lineage>
</organism>
<dbReference type="AlphaFoldDB" id="A0A194XAF0"/>
<reference evidence="2 3" key="1">
    <citation type="submission" date="2015-10" db="EMBL/GenBank/DDBJ databases">
        <title>Full genome of DAOMC 229536 Phialocephala scopiformis, a fungal endophyte of spruce producing the potent anti-insectan compound rugulosin.</title>
        <authorList>
            <consortium name="DOE Joint Genome Institute"/>
            <person name="Walker A.K."/>
            <person name="Frasz S.L."/>
            <person name="Seifert K.A."/>
            <person name="Miller J.D."/>
            <person name="Mondo S.J."/>
            <person name="Labutti K."/>
            <person name="Lipzen A."/>
            <person name="Dockter R."/>
            <person name="Kennedy M."/>
            <person name="Grigoriev I.V."/>
            <person name="Spatafora J.W."/>
        </authorList>
    </citation>
    <scope>NUCLEOTIDE SEQUENCE [LARGE SCALE GENOMIC DNA]</scope>
    <source>
        <strain evidence="2 3">CBS 120377</strain>
    </source>
</reference>
<name>A0A194XAF0_MOLSC</name>
<dbReference type="GeneID" id="28829565"/>
<evidence type="ECO:0000313" key="3">
    <source>
        <dbReference type="Proteomes" id="UP000070700"/>
    </source>
</evidence>
<sequence>MPFELNIHPESLCDMTDQPNPMPEKSSDKALEIEDEQNKPPRVQQASLLVTKLNFDIQYQIFEQLGPASQRLFGATCSTFRDIQQEGFPQSQIDVHLSEIPVGLDGTSAYVHILAAWLGGKAFLADWKDITGLFNHPPGHYLRLAINDIAGFSYIARYLCDDYRAMNANRPGEAPRMVRAYSHGGPGSVLVDHTEVAKKVDEKK</sequence>
<feature type="region of interest" description="Disordered" evidence="1">
    <location>
        <begin position="8"/>
        <end position="29"/>
    </location>
</feature>
<evidence type="ECO:0000256" key="1">
    <source>
        <dbReference type="SAM" id="MobiDB-lite"/>
    </source>
</evidence>
<dbReference type="RefSeq" id="XP_018071092.1">
    <property type="nucleotide sequence ID" value="XM_018219839.1"/>
</dbReference>
<dbReference type="EMBL" id="KQ947415">
    <property type="protein sequence ID" value="KUJ16737.1"/>
    <property type="molecule type" value="Genomic_DNA"/>
</dbReference>